<dbReference type="InterPro" id="IPR006935">
    <property type="entry name" value="Helicase/UvrB_N"/>
</dbReference>
<dbReference type="PROSITE" id="PS51194">
    <property type="entry name" value="HELICASE_CTER"/>
    <property type="match status" value="1"/>
</dbReference>
<keyword evidence="3 7" id="KW-0347">Helicase</keyword>
<dbReference type="AlphaFoldDB" id="A0A5S9IRQ4"/>
<dbReference type="CDD" id="cd17926">
    <property type="entry name" value="DEXHc_RE"/>
    <property type="match status" value="1"/>
</dbReference>
<keyword evidence="2" id="KW-0378">Hydrolase</keyword>
<dbReference type="KEGG" id="uam:UABAM_03832"/>
<evidence type="ECO:0000256" key="3">
    <source>
        <dbReference type="ARBA" id="ARBA00022806"/>
    </source>
</evidence>
<dbReference type="Gene3D" id="3.40.50.300">
    <property type="entry name" value="P-loop containing nucleotide triphosphate hydrolases"/>
    <property type="match status" value="2"/>
</dbReference>
<accession>A0A5S9IRQ4</accession>
<dbReference type="RefSeq" id="WP_173013417.1">
    <property type="nucleotide sequence ID" value="NZ_AP019860.1"/>
</dbReference>
<gene>
    <name evidence="7" type="ORF">UABAM_03832</name>
</gene>
<dbReference type="GO" id="GO:0003677">
    <property type="term" value="F:DNA binding"/>
    <property type="evidence" value="ECO:0007669"/>
    <property type="project" value="InterPro"/>
</dbReference>
<dbReference type="InterPro" id="IPR027417">
    <property type="entry name" value="P-loop_NTPase"/>
</dbReference>
<dbReference type="GO" id="GO:0016787">
    <property type="term" value="F:hydrolase activity"/>
    <property type="evidence" value="ECO:0007669"/>
    <property type="project" value="UniProtKB-KW"/>
</dbReference>
<evidence type="ECO:0000256" key="2">
    <source>
        <dbReference type="ARBA" id="ARBA00022801"/>
    </source>
</evidence>
<evidence type="ECO:0000259" key="5">
    <source>
        <dbReference type="PROSITE" id="PS51192"/>
    </source>
</evidence>
<dbReference type="InterPro" id="IPR001650">
    <property type="entry name" value="Helicase_C-like"/>
</dbReference>
<dbReference type="InterPro" id="IPR050615">
    <property type="entry name" value="ATP-dep_DNA_Helicase"/>
</dbReference>
<dbReference type="SUPFAM" id="SSF52540">
    <property type="entry name" value="P-loop containing nucleoside triphosphate hydrolases"/>
    <property type="match status" value="2"/>
</dbReference>
<dbReference type="SMART" id="SM00490">
    <property type="entry name" value="HELICc"/>
    <property type="match status" value="1"/>
</dbReference>
<dbReference type="PANTHER" id="PTHR11274">
    <property type="entry name" value="RAD25/XP-B DNA REPAIR HELICASE"/>
    <property type="match status" value="1"/>
</dbReference>
<dbReference type="GO" id="GO:0004386">
    <property type="term" value="F:helicase activity"/>
    <property type="evidence" value="ECO:0007669"/>
    <property type="project" value="UniProtKB-KW"/>
</dbReference>
<evidence type="ECO:0000256" key="1">
    <source>
        <dbReference type="ARBA" id="ARBA00022741"/>
    </source>
</evidence>
<dbReference type="CDD" id="cd18785">
    <property type="entry name" value="SF2_C"/>
    <property type="match status" value="1"/>
</dbReference>
<dbReference type="Pfam" id="PF00271">
    <property type="entry name" value="Helicase_C"/>
    <property type="match status" value="1"/>
</dbReference>
<dbReference type="SMART" id="SM00487">
    <property type="entry name" value="DEXDc"/>
    <property type="match status" value="1"/>
</dbReference>
<dbReference type="EMBL" id="AP019860">
    <property type="protein sequence ID" value="BBM85465.1"/>
    <property type="molecule type" value="Genomic_DNA"/>
</dbReference>
<evidence type="ECO:0000313" key="7">
    <source>
        <dbReference type="EMBL" id="BBM85465.1"/>
    </source>
</evidence>
<feature type="domain" description="Helicase C-terminal" evidence="6">
    <location>
        <begin position="312"/>
        <end position="465"/>
    </location>
</feature>
<feature type="domain" description="Helicase ATP-binding" evidence="5">
    <location>
        <begin position="111"/>
        <end position="259"/>
    </location>
</feature>
<protein>
    <submittedName>
        <fullName evidence="7">Helicase</fullName>
    </submittedName>
</protein>
<sequence>MIDIVVKNELVMKGKLPEDAESYLKKRLTFANPEYVLAERQHRSTYNISPTLSFFKKKRNTIYLPRGFAAQTLAILRKHQVEYKVKEETRVLEEVEFSFCRELYPFQEKAVESVVARRFGVLNSPTGSGKTVMALATIAARKQPTLVICHTKELLYQWQERAMEFLGMKKEDIGLVGDGKREFGKPLTIAIVNSLYKCVDELADKIGYLVVDECHRVPSRTFTEAIKHFDSRYMLGLSATAYRRDKLTKVIYFYMGDSVYSISPQELQKYNKIMVASLVARETKFYSHVDGSSEYQTLLEELVSNRARNELIVDDVIAEAKQRRGICLVLSDRKSHCEKLYQLLLSKSGMSVELLTGDTKASLRKKIVNDLQQQQIDILVASGRLVGEGFDCKKLSSLFLATPVKFSGRVIQYLGRILRTCEDKVQPKIFDYIDEPGVLRSSFKSRLGAYKTMGVELGDALEIEI</sequence>
<dbReference type="GO" id="GO:0005524">
    <property type="term" value="F:ATP binding"/>
    <property type="evidence" value="ECO:0007669"/>
    <property type="project" value="UniProtKB-KW"/>
</dbReference>
<evidence type="ECO:0000256" key="4">
    <source>
        <dbReference type="ARBA" id="ARBA00022840"/>
    </source>
</evidence>
<proteinExistence type="predicted"/>
<dbReference type="PROSITE" id="PS51192">
    <property type="entry name" value="HELICASE_ATP_BIND_1"/>
    <property type="match status" value="1"/>
</dbReference>
<keyword evidence="1" id="KW-0547">Nucleotide-binding</keyword>
<keyword evidence="4" id="KW-0067">ATP-binding</keyword>
<dbReference type="InterPro" id="IPR014001">
    <property type="entry name" value="Helicase_ATP-bd"/>
</dbReference>
<keyword evidence="8" id="KW-1185">Reference proteome</keyword>
<dbReference type="Pfam" id="PF04851">
    <property type="entry name" value="ResIII"/>
    <property type="match status" value="1"/>
</dbReference>
<organism evidence="7 8">
    <name type="scientific">Uabimicrobium amorphum</name>
    <dbReference type="NCBI Taxonomy" id="2596890"/>
    <lineage>
        <taxon>Bacteria</taxon>
        <taxon>Pseudomonadati</taxon>
        <taxon>Planctomycetota</taxon>
        <taxon>Candidatus Uabimicrobiia</taxon>
        <taxon>Candidatus Uabimicrobiales</taxon>
        <taxon>Candidatus Uabimicrobiaceae</taxon>
        <taxon>Candidatus Uabimicrobium</taxon>
    </lineage>
</organism>
<evidence type="ECO:0000313" key="8">
    <source>
        <dbReference type="Proteomes" id="UP000326354"/>
    </source>
</evidence>
<name>A0A5S9IRQ4_UABAM</name>
<dbReference type="PANTHER" id="PTHR11274:SF0">
    <property type="entry name" value="GENERAL TRANSCRIPTION AND DNA REPAIR FACTOR IIH HELICASE SUBUNIT XPB"/>
    <property type="match status" value="1"/>
</dbReference>
<evidence type="ECO:0000259" key="6">
    <source>
        <dbReference type="PROSITE" id="PS51194"/>
    </source>
</evidence>
<reference evidence="7 8" key="1">
    <citation type="submission" date="2019-08" db="EMBL/GenBank/DDBJ databases">
        <title>Complete genome sequence of Candidatus Uab amorphum.</title>
        <authorList>
            <person name="Shiratori T."/>
            <person name="Suzuki S."/>
            <person name="Kakizawa Y."/>
            <person name="Ishida K."/>
        </authorList>
    </citation>
    <scope>NUCLEOTIDE SEQUENCE [LARGE SCALE GENOMIC DNA]</scope>
    <source>
        <strain evidence="7 8">SRT547</strain>
    </source>
</reference>
<dbReference type="Proteomes" id="UP000326354">
    <property type="component" value="Chromosome"/>
</dbReference>